<keyword evidence="2" id="KW-0472">Membrane</keyword>
<accession>A0A6C0J3K1</accession>
<sequence length="2300" mass="260524">MGNILITEENRDRRSFYNKDNTGNDSNTLLQKKLYEIFMNQKTVVNGKLVKHNIVKAYCKTNNSYRESANKNPITMLKAGAVQPSTSYQDDLNRTIFIELPGVANYIDNVAFDNAPYVTNSKIMSYGIPFTIQDEDIDAFYNSSEISKDLPDTDSLKGRDIGVISMCNIYMNDICGREIYNNKCFKYNGNWIRDFDNPRCIKYYVNGMDSQGIDGGDKNLISSTLFKGEEIEDFSNEETYTSSDFLVGFIFDYTLSESELSESEPSKPGPFPPYKDKTIDNSWIEQFVDGKVSNIYLENESRIKVIKALDILMDKYKIPNSKISNAGIEGANYAEYYAKQLGIKSYENIASETYDHEKILLNLDKLDLGDSGDDTKIEVIVDHILTITLGARHLGKNKYYDEDDLTNLLKKFKKMLSGIDSSKELKKLLTYKYIRELSIKNYIIDSEFTYRPLSDADKQLYFGSSMCKCVNSIHGPNHNLSTKKTCNITKEQLVIPNILTYLNTTSIFTTSPLDIDELLRVRLCTNWYFTHLTPLVVTTSSDVKTVTDDTSSGSYKSKYFDFINHTSYLFSHNYGLMSGHEADSFLAKMNNDWTSKTDFLTNMKKEPTEKIIGTNMTYSEAYLKLEEQKEQLEGTGKYENMKKSLQHFRRITTGNFSDYEINVHLLDIKNTSDIPANWNTMLSSDTGNNGLYGVKINTFADAANDFGGPEGGQRKETVTIENTLFNSSLFDSNCHSGIKSEETTKNAYFTHVAESVTVNCSNTVNFDNLTADTINIGAILQNNTCGNYGDVVQTFVIGDNLLNGEKTYSQCLSVDNVYLDGFDVSYIKNKGLLNSNLFSNLNGEYLHEKWNDATKDNRDVKIYTNQYDESIKLVIDTSGPKTAIIKLYAKTADNRAALLLTSREFFYEKSNNSKENEEFCTSKGLHYAKKLARFVTKMATEIDGVTEDDVYLKLQDPTRSLKDEYPEHKALEFYIPDDDDETNSIKHLLLDERSFASFDEFKELMGGETMTLPEIGYSWALSCDIDEDLKAKVTASSFRGRISMGVEPTNTGIFLSKTYFDPPFKLKETHVYYLEELEYRIPSEMSEDNYTITYGESMITPTIGTHYKDKIFGKFSFLGSDKGLLTFGILYKDIDYRFDGSTVNPDGNTKKFDKSDGYYFNNGKIDLNNVLQGSGYQTESDVQATSSLLPSEIGLGTQKHNVILWLPSLSRYILVTHKAQTSGEATTLEPTIMAASEELREGLSGESIIEGTASTLTASIYKKRGLLLSSKNLEDIKLVNTIINDGASKYFHYYSDDGATAPKKLYLHTYLSGPDKERNFVIRHMKDLVEGLAEDDIKKKFDQYNTNQIKQTLIIELKPTDNYTESMSTQNNLLNKLGNKENKRSLVKGPVKFQRIGTRGAYMSVNKGGTRSYVDEPPESVYSNFTFQAINSGVTLTYINDRWVFIDSEPNGPYLSDSNEFINLPRYLRNLSTVKNTVGTPISIFKADSTKTVDLIIRPQKFFNIVFELNTVDNLEKLLEILKSSRTEFNSITSVVTDSSDFISELRKILRGKIESYFNKDIEDSDNSTTIDGRPFIIFKIQLSDTNFKIIPDRNEKDFQTFINDIYTEFPGITNKFFEGNEINIANHLFTKIYFSTIYTDSTGSNPTTPDFIVDESVNTPFSTSNNIDVQSYNLKDNKLKIGEAYLQVHKKLTKDSLKDVIGKALSSGEISHRISSLPFYLLEYTEPFKNVEAFSSSKNYYENFNSDDLKGWIIRYFYIPSETENAYSPNGPITATIKELPNVIQRDNVDNFIKGNFGTETEKESVKNIYLKCQQFLAHFDAALKQVSDLSNEEREFVFKDKSKDMIYETKLDPNREKIKMITILEKFMIIDNDIKSLTNYYNDKKEEIENRYSDTRFNVALLSSVDTPLFRISTAIESLRRTIGKKLAMSGLAILDYETLLTQDTSNSDLMNKIKEELDPSNGNTSLYSNYNNSVKAEQAAKGIFNSDWAAKINKYNVDVKRDSYISIWSKIMTTQQESDFTNERDIIELEQLFLTFINSLIDEIGKNTCSPNTNCSTMKDCQAEITKCTNKLLEVVSESQISTQTKLDQFISNEKQVNAIPVAQRTANHKAVLQQAIVEKPKSKAKLDRINKILIALQKKLPEITGITDGTGGTRVTGITDGTGGTGITDGTGETGVSGETGVTGGTGETGVTDYNIDIIGTTSNIEVKNKDDDKKKAAEKKKADEKKKGMSIWIWVAIVVVALIIIGIIIYFAFFKKKAMVKGEEDEDEDEDEDYDDEDYDDEDYDDEDYDDEDED</sequence>
<feature type="region of interest" description="Disordered" evidence="1">
    <location>
        <begin position="2266"/>
        <end position="2300"/>
    </location>
</feature>
<protein>
    <submittedName>
        <fullName evidence="3">Uncharacterized protein</fullName>
    </submittedName>
</protein>
<evidence type="ECO:0000256" key="2">
    <source>
        <dbReference type="SAM" id="Phobius"/>
    </source>
</evidence>
<evidence type="ECO:0000256" key="1">
    <source>
        <dbReference type="SAM" id="MobiDB-lite"/>
    </source>
</evidence>
<keyword evidence="2" id="KW-1133">Transmembrane helix</keyword>
<keyword evidence="2" id="KW-0812">Transmembrane</keyword>
<evidence type="ECO:0000313" key="3">
    <source>
        <dbReference type="EMBL" id="QHU00239.1"/>
    </source>
</evidence>
<feature type="compositionally biased region" description="Acidic residues" evidence="1">
    <location>
        <begin position="2268"/>
        <end position="2300"/>
    </location>
</feature>
<feature type="transmembrane region" description="Helical" evidence="2">
    <location>
        <begin position="2236"/>
        <end position="2258"/>
    </location>
</feature>
<feature type="region of interest" description="Disordered" evidence="1">
    <location>
        <begin position="2158"/>
        <end position="2191"/>
    </location>
</feature>
<dbReference type="EMBL" id="MN740324">
    <property type="protein sequence ID" value="QHU00239.1"/>
    <property type="molecule type" value="Genomic_DNA"/>
</dbReference>
<feature type="compositionally biased region" description="Gly residues" evidence="1">
    <location>
        <begin position="2158"/>
        <end position="2179"/>
    </location>
</feature>
<name>A0A6C0J3K1_9ZZZZ</name>
<proteinExistence type="predicted"/>
<reference evidence="3" key="1">
    <citation type="journal article" date="2020" name="Nature">
        <title>Giant virus diversity and host interactions through global metagenomics.</title>
        <authorList>
            <person name="Schulz F."/>
            <person name="Roux S."/>
            <person name="Paez-Espino D."/>
            <person name="Jungbluth S."/>
            <person name="Walsh D.A."/>
            <person name="Denef V.J."/>
            <person name="McMahon K.D."/>
            <person name="Konstantinidis K.T."/>
            <person name="Eloe-Fadrosh E.A."/>
            <person name="Kyrpides N.C."/>
            <person name="Woyke T."/>
        </authorList>
    </citation>
    <scope>NUCLEOTIDE SEQUENCE</scope>
    <source>
        <strain evidence="3">GVMAG-M-3300025860-12</strain>
    </source>
</reference>
<organism evidence="3">
    <name type="scientific">viral metagenome</name>
    <dbReference type="NCBI Taxonomy" id="1070528"/>
    <lineage>
        <taxon>unclassified sequences</taxon>
        <taxon>metagenomes</taxon>
        <taxon>organismal metagenomes</taxon>
    </lineage>
</organism>